<gene>
    <name evidence="3" type="ORF">JI746_16505</name>
</gene>
<comment type="similarity">
    <text evidence="1">Belongs to the RelE toxin family.</text>
</comment>
<dbReference type="Pfam" id="PF05016">
    <property type="entry name" value="ParE_toxin"/>
    <property type="match status" value="1"/>
</dbReference>
<evidence type="ECO:0000256" key="1">
    <source>
        <dbReference type="ARBA" id="ARBA00006226"/>
    </source>
</evidence>
<dbReference type="InterPro" id="IPR035093">
    <property type="entry name" value="RelE/ParE_toxin_dom_sf"/>
</dbReference>
<dbReference type="EMBL" id="JAEQND010000008">
    <property type="protein sequence ID" value="MBL0426716.1"/>
    <property type="molecule type" value="Genomic_DNA"/>
</dbReference>
<organism evidence="3 4">
    <name type="scientific">Ramlibacter alkalitolerans</name>
    <dbReference type="NCBI Taxonomy" id="2039631"/>
    <lineage>
        <taxon>Bacteria</taxon>
        <taxon>Pseudomonadati</taxon>
        <taxon>Pseudomonadota</taxon>
        <taxon>Betaproteobacteria</taxon>
        <taxon>Burkholderiales</taxon>
        <taxon>Comamonadaceae</taxon>
        <taxon>Ramlibacter</taxon>
    </lineage>
</organism>
<dbReference type="RefSeq" id="WP_201690985.1">
    <property type="nucleotide sequence ID" value="NZ_JAEQND010000008.1"/>
</dbReference>
<dbReference type="InterPro" id="IPR051803">
    <property type="entry name" value="TA_system_RelE-like_toxin"/>
</dbReference>
<dbReference type="PANTHER" id="PTHR33755:SF8">
    <property type="entry name" value="TOXIN PARE2"/>
    <property type="match status" value="1"/>
</dbReference>
<dbReference type="Gene3D" id="3.30.2310.20">
    <property type="entry name" value="RelE-like"/>
    <property type="match status" value="1"/>
</dbReference>
<keyword evidence="2" id="KW-1277">Toxin-antitoxin system</keyword>
<protein>
    <submittedName>
        <fullName evidence="3">Type II toxin-antitoxin system RelE/ParE family toxin</fullName>
    </submittedName>
</protein>
<dbReference type="PANTHER" id="PTHR33755">
    <property type="entry name" value="TOXIN PARE1-RELATED"/>
    <property type="match status" value="1"/>
</dbReference>
<evidence type="ECO:0000313" key="4">
    <source>
        <dbReference type="Proteomes" id="UP000622707"/>
    </source>
</evidence>
<proteinExistence type="inferred from homology"/>
<dbReference type="InterPro" id="IPR007712">
    <property type="entry name" value="RelE/ParE_toxin"/>
</dbReference>
<keyword evidence="4" id="KW-1185">Reference proteome</keyword>
<comment type="caution">
    <text evidence="3">The sequence shown here is derived from an EMBL/GenBank/DDBJ whole genome shotgun (WGS) entry which is preliminary data.</text>
</comment>
<evidence type="ECO:0000256" key="2">
    <source>
        <dbReference type="ARBA" id="ARBA00022649"/>
    </source>
</evidence>
<reference evidence="3 4" key="1">
    <citation type="journal article" date="2017" name="Int. J. Syst. Evol. Microbiol.">
        <title>Ramlibacter alkalitolerans sp. nov., alkali-tolerant bacterium isolated from soil of ginseng.</title>
        <authorList>
            <person name="Lee D.H."/>
            <person name="Cha C.J."/>
        </authorList>
    </citation>
    <scope>NUCLEOTIDE SEQUENCE [LARGE SCALE GENOMIC DNA]</scope>
    <source>
        <strain evidence="3 4">KACC 19305</strain>
    </source>
</reference>
<evidence type="ECO:0000313" key="3">
    <source>
        <dbReference type="EMBL" id="MBL0426716.1"/>
    </source>
</evidence>
<sequence>MALQVRIKARAERQIGAAAAWWAENRPAAPGAVMADLRGALDLLVREPGVGSKVETSRSELVRRLYLGRIHYFVYYRVRGNTLEVVAFWHERRGRNPSV</sequence>
<name>A0ABS1JRE2_9BURK</name>
<accession>A0ABS1JRE2</accession>
<dbReference type="Proteomes" id="UP000622707">
    <property type="component" value="Unassembled WGS sequence"/>
</dbReference>